<accession>A0A255GWS3</accession>
<dbReference type="Pfam" id="PF10698">
    <property type="entry name" value="DUF2505"/>
    <property type="match status" value="1"/>
</dbReference>
<dbReference type="SUPFAM" id="SSF55961">
    <property type="entry name" value="Bet v1-like"/>
    <property type="match status" value="1"/>
</dbReference>
<evidence type="ECO:0000313" key="2">
    <source>
        <dbReference type="Proteomes" id="UP000216311"/>
    </source>
</evidence>
<organism evidence="1 2">
    <name type="scientific">Enemella dayhoffiae</name>
    <dbReference type="NCBI Taxonomy" id="2016507"/>
    <lineage>
        <taxon>Bacteria</taxon>
        <taxon>Bacillati</taxon>
        <taxon>Actinomycetota</taxon>
        <taxon>Actinomycetes</taxon>
        <taxon>Propionibacteriales</taxon>
        <taxon>Propionibacteriaceae</taxon>
        <taxon>Enemella</taxon>
    </lineage>
</organism>
<gene>
    <name evidence="1" type="ORF">CGZ93_13705</name>
</gene>
<comment type="caution">
    <text evidence="1">The sequence shown here is derived from an EMBL/GenBank/DDBJ whole genome shotgun (WGS) entry which is preliminary data.</text>
</comment>
<dbReference type="InterPro" id="IPR019639">
    <property type="entry name" value="DUF2505"/>
</dbReference>
<dbReference type="RefSeq" id="WP_094364699.1">
    <property type="nucleotide sequence ID" value="NZ_NMVQ01000034.1"/>
</dbReference>
<name>A0A255GWS3_9ACTN</name>
<dbReference type="InterPro" id="IPR023393">
    <property type="entry name" value="START-like_dom_sf"/>
</dbReference>
<reference evidence="1 2" key="1">
    <citation type="submission" date="2017-07" db="EMBL/GenBank/DDBJ databases">
        <title>Draft whole genome sequences of clinical Proprionibacteriaceae strains.</title>
        <authorList>
            <person name="Bernier A.-M."/>
            <person name="Bernard K."/>
            <person name="Domingo M.-C."/>
        </authorList>
    </citation>
    <scope>NUCLEOTIDE SEQUENCE [LARGE SCALE GENOMIC DNA]</scope>
    <source>
        <strain evidence="1 2">NML 130396</strain>
    </source>
</reference>
<sequence length="155" mass="16698">MDITSAATYPAEPLAVFDLFTDRSFLEEVAREQGATEWDVQVVSNTTSSRRTLPAPPQAQKFTGQTLTIVEEVAWGPADGDGSRTGRLAVNVSGQPVTMTGTVRLTPRDGKTLFDLQAVLTAKVPLLGKKIEQLAAPAVTAGYEVQERVARRRLG</sequence>
<dbReference type="OrthoDB" id="3266819at2"/>
<evidence type="ECO:0000313" key="1">
    <source>
        <dbReference type="EMBL" id="OYO19406.1"/>
    </source>
</evidence>
<dbReference type="EMBL" id="NMVQ01000034">
    <property type="protein sequence ID" value="OYO19406.1"/>
    <property type="molecule type" value="Genomic_DNA"/>
</dbReference>
<dbReference type="AlphaFoldDB" id="A0A255GWS3"/>
<protein>
    <recommendedName>
        <fullName evidence="3">DUF2505 domain-containing protein</fullName>
    </recommendedName>
</protein>
<dbReference type="Gene3D" id="3.30.530.20">
    <property type="match status" value="1"/>
</dbReference>
<keyword evidence="2" id="KW-1185">Reference proteome</keyword>
<dbReference type="Proteomes" id="UP000216311">
    <property type="component" value="Unassembled WGS sequence"/>
</dbReference>
<proteinExistence type="predicted"/>
<evidence type="ECO:0008006" key="3">
    <source>
        <dbReference type="Google" id="ProtNLM"/>
    </source>
</evidence>